<proteinExistence type="predicted"/>
<evidence type="ECO:0000313" key="1">
    <source>
        <dbReference type="EMBL" id="QPL06615.1"/>
    </source>
</evidence>
<protein>
    <submittedName>
        <fullName evidence="1">Uncharacterized protein</fullName>
    </submittedName>
</protein>
<name>A0A7T0LMY1_9ACTO</name>
<dbReference type="AlphaFoldDB" id="A0A7T0LMY1"/>
<dbReference type="Proteomes" id="UP000594637">
    <property type="component" value="Chromosome"/>
</dbReference>
<organism evidence="1 2">
    <name type="scientific">Actinomyces respiraculi</name>
    <dbReference type="NCBI Taxonomy" id="2744574"/>
    <lineage>
        <taxon>Bacteria</taxon>
        <taxon>Bacillati</taxon>
        <taxon>Actinomycetota</taxon>
        <taxon>Actinomycetes</taxon>
        <taxon>Actinomycetales</taxon>
        <taxon>Actinomycetaceae</taxon>
        <taxon>Actinomyces</taxon>
    </lineage>
</organism>
<reference evidence="1 2" key="1">
    <citation type="submission" date="2020-11" db="EMBL/GenBank/DDBJ databases">
        <title>Actinomyces sp. ZJ750.</title>
        <authorList>
            <person name="Zhou J."/>
        </authorList>
    </citation>
    <scope>NUCLEOTIDE SEQUENCE [LARGE SCALE GENOMIC DNA]</scope>
    <source>
        <strain evidence="1 2">ZJ750</strain>
    </source>
</reference>
<dbReference type="KEGG" id="arep:ID810_06975"/>
<accession>A0A7T0LMY1</accession>
<gene>
    <name evidence="1" type="ORF">ID810_06975</name>
</gene>
<evidence type="ECO:0000313" key="2">
    <source>
        <dbReference type="Proteomes" id="UP000594637"/>
    </source>
</evidence>
<keyword evidence="2" id="KW-1185">Reference proteome</keyword>
<dbReference type="EMBL" id="CP063989">
    <property type="protein sequence ID" value="QPL06615.1"/>
    <property type="molecule type" value="Genomic_DNA"/>
</dbReference>
<sequence length="173" mass="19859">MRVGVWDVLDTCHDEMRSATVPAAFGLKPRGIIEDGEPVDDYTPFHDLGPSQARRLLEILPAAQLEDRQNLSPTLGSLLRACARSQGRIRLSGYGIGPQRPDERVTVEALWVQDPDLLDLELLETHDDGCHCREVWDLVRQRYDLDAQCVPDEIRVCRRRWTRGQTGTWLWWD</sequence>